<dbReference type="InterPro" id="IPR001242">
    <property type="entry name" value="Condensation_dom"/>
</dbReference>
<dbReference type="Gene3D" id="3.30.559.30">
    <property type="entry name" value="Nonribosomal peptide synthetase, condensation domain"/>
    <property type="match status" value="1"/>
</dbReference>
<dbReference type="Proteomes" id="UP001246372">
    <property type="component" value="Unassembled WGS sequence"/>
</dbReference>
<dbReference type="InterPro" id="IPR000873">
    <property type="entry name" value="AMP-dep_synth/lig_dom"/>
</dbReference>
<dbReference type="PANTHER" id="PTHR45527:SF1">
    <property type="entry name" value="FATTY ACID SYNTHASE"/>
    <property type="match status" value="1"/>
</dbReference>
<keyword evidence="5" id="KW-1185">Reference proteome</keyword>
<dbReference type="SUPFAM" id="SSF52777">
    <property type="entry name" value="CoA-dependent acyltransferases"/>
    <property type="match status" value="2"/>
</dbReference>
<dbReference type="InterPro" id="IPR045851">
    <property type="entry name" value="AMP-bd_C_sf"/>
</dbReference>
<dbReference type="InterPro" id="IPR020802">
    <property type="entry name" value="TesA-like"/>
</dbReference>
<accession>A0ABU3P8Q3</accession>
<evidence type="ECO:0000256" key="2">
    <source>
        <dbReference type="ARBA" id="ARBA00022553"/>
    </source>
</evidence>
<dbReference type="SUPFAM" id="SSF47336">
    <property type="entry name" value="ACP-like"/>
    <property type="match status" value="1"/>
</dbReference>
<dbReference type="Gene3D" id="3.40.50.1820">
    <property type="entry name" value="alpha/beta hydrolase"/>
    <property type="match status" value="1"/>
</dbReference>
<dbReference type="PROSITE" id="PS00455">
    <property type="entry name" value="AMP_BINDING"/>
    <property type="match status" value="1"/>
</dbReference>
<dbReference type="InterPro" id="IPR020806">
    <property type="entry name" value="PKS_PP-bd"/>
</dbReference>
<dbReference type="InterPro" id="IPR009081">
    <property type="entry name" value="PP-bd_ACP"/>
</dbReference>
<dbReference type="Gene3D" id="3.30.559.10">
    <property type="entry name" value="Chloramphenicol acetyltransferase-like domain"/>
    <property type="match status" value="1"/>
</dbReference>
<dbReference type="RefSeq" id="WP_315649148.1">
    <property type="nucleotide sequence ID" value="NZ_JAVXZY010000001.1"/>
</dbReference>
<dbReference type="Gene3D" id="3.40.50.12780">
    <property type="entry name" value="N-terminal domain of ligase-like"/>
    <property type="match status" value="1"/>
</dbReference>
<feature type="domain" description="Carrier" evidence="3">
    <location>
        <begin position="995"/>
        <end position="1074"/>
    </location>
</feature>
<dbReference type="InterPro" id="IPR029058">
    <property type="entry name" value="AB_hydrolase_fold"/>
</dbReference>
<dbReference type="InterPro" id="IPR020845">
    <property type="entry name" value="AMP-binding_CS"/>
</dbReference>
<proteinExistence type="predicted"/>
<dbReference type="SMART" id="SM00824">
    <property type="entry name" value="PKS_TE"/>
    <property type="match status" value="1"/>
</dbReference>
<organism evidence="4 5">
    <name type="scientific">Roseateles aquae</name>
    <dbReference type="NCBI Taxonomy" id="3077235"/>
    <lineage>
        <taxon>Bacteria</taxon>
        <taxon>Pseudomonadati</taxon>
        <taxon>Pseudomonadota</taxon>
        <taxon>Betaproteobacteria</taxon>
        <taxon>Burkholderiales</taxon>
        <taxon>Sphaerotilaceae</taxon>
        <taxon>Roseateles</taxon>
    </lineage>
</organism>
<keyword evidence="1" id="KW-0596">Phosphopantetheine</keyword>
<comment type="caution">
    <text evidence="4">The sequence shown here is derived from an EMBL/GenBank/DDBJ whole genome shotgun (WGS) entry which is preliminary data.</text>
</comment>
<evidence type="ECO:0000259" key="3">
    <source>
        <dbReference type="PROSITE" id="PS50075"/>
    </source>
</evidence>
<dbReference type="InterPro" id="IPR023213">
    <property type="entry name" value="CAT-like_dom_sf"/>
</dbReference>
<dbReference type="Pfam" id="PF00501">
    <property type="entry name" value="AMP-binding"/>
    <property type="match status" value="1"/>
</dbReference>
<dbReference type="Pfam" id="PF13193">
    <property type="entry name" value="AMP-binding_C"/>
    <property type="match status" value="1"/>
</dbReference>
<dbReference type="SMART" id="SM00823">
    <property type="entry name" value="PKS_PP"/>
    <property type="match status" value="1"/>
</dbReference>
<dbReference type="InterPro" id="IPR042099">
    <property type="entry name" value="ANL_N_sf"/>
</dbReference>
<dbReference type="InterPro" id="IPR025110">
    <property type="entry name" value="AMP-bd_C"/>
</dbReference>
<dbReference type="Gene3D" id="1.10.1200.10">
    <property type="entry name" value="ACP-like"/>
    <property type="match status" value="1"/>
</dbReference>
<dbReference type="Pfam" id="PF00550">
    <property type="entry name" value="PP-binding"/>
    <property type="match status" value="1"/>
</dbReference>
<dbReference type="PROSITE" id="PS50075">
    <property type="entry name" value="CARRIER"/>
    <property type="match status" value="1"/>
</dbReference>
<dbReference type="Pfam" id="PF00668">
    <property type="entry name" value="Condensation"/>
    <property type="match status" value="1"/>
</dbReference>
<name>A0ABU3P8Q3_9BURK</name>
<dbReference type="InterPro" id="IPR036736">
    <property type="entry name" value="ACP-like_sf"/>
</dbReference>
<dbReference type="InterPro" id="IPR010071">
    <property type="entry name" value="AA_adenyl_dom"/>
</dbReference>
<dbReference type="NCBIfam" id="TIGR01733">
    <property type="entry name" value="AA-adenyl-dom"/>
    <property type="match status" value="1"/>
</dbReference>
<dbReference type="CDD" id="cd05930">
    <property type="entry name" value="A_NRPS"/>
    <property type="match status" value="1"/>
</dbReference>
<gene>
    <name evidence="4" type="ORF">RQP53_05270</name>
</gene>
<dbReference type="Gene3D" id="3.30.300.30">
    <property type="match status" value="1"/>
</dbReference>
<dbReference type="SUPFAM" id="SSF53474">
    <property type="entry name" value="alpha/beta-Hydrolases"/>
    <property type="match status" value="1"/>
</dbReference>
<protein>
    <submittedName>
        <fullName evidence="4">Amino acid adenylation domain-containing protein</fullName>
    </submittedName>
</protein>
<evidence type="ECO:0000313" key="5">
    <source>
        <dbReference type="Proteomes" id="UP001246372"/>
    </source>
</evidence>
<reference evidence="4" key="1">
    <citation type="submission" date="2023-09" db="EMBL/GenBank/DDBJ databases">
        <title>Paucibacter sp. APW11 Genome sequencing and assembly.</title>
        <authorList>
            <person name="Kim I."/>
        </authorList>
    </citation>
    <scope>NUCLEOTIDE SEQUENCE</scope>
    <source>
        <strain evidence="4">APW11</strain>
    </source>
</reference>
<dbReference type="EMBL" id="JAVXZY010000001">
    <property type="protein sequence ID" value="MDT8998677.1"/>
    <property type="molecule type" value="Genomic_DNA"/>
</dbReference>
<evidence type="ECO:0000256" key="1">
    <source>
        <dbReference type="ARBA" id="ARBA00022450"/>
    </source>
</evidence>
<keyword evidence="2" id="KW-0597">Phosphoprotein</keyword>
<dbReference type="InterPro" id="IPR001031">
    <property type="entry name" value="Thioesterase"/>
</dbReference>
<dbReference type="Pfam" id="PF00975">
    <property type="entry name" value="Thioesterase"/>
    <property type="match status" value="1"/>
</dbReference>
<dbReference type="SUPFAM" id="SSF56801">
    <property type="entry name" value="Acetyl-CoA synthetase-like"/>
    <property type="match status" value="1"/>
</dbReference>
<evidence type="ECO:0000313" key="4">
    <source>
        <dbReference type="EMBL" id="MDT8998677.1"/>
    </source>
</evidence>
<dbReference type="PANTHER" id="PTHR45527">
    <property type="entry name" value="NONRIBOSOMAL PEPTIDE SYNTHETASE"/>
    <property type="match status" value="1"/>
</dbReference>
<sequence length="1321" mass="143154">MGSTEDAALSSPLLPLAMSQREVWLDQRAWPGSTHLNIGGGGYLVGPLDVTLLQQALWQLIDETEALRLVPLPEGGQRLLSHYRPPLELRELPDGPELRRAMRDWSQAQLSEPFELGSGPPWRFTLLRGRPDLHWISVQYHHTVMDGWGTTQVMRRWAELYSALIDGQPAPAADDAPYLQHIEDSTSYRASPAFQRDGAFWLEQLAELPAPVIARRHVQHQGGLAHAHLVQQLLPRSDYARFTAQAAGLGCTPFSCFLAALALYFWRSSGRDELLIGVPSLNRSGARFKRTPGMFVGLLALRLKIQPGMTGAQLLAHASHQMQAALRHSRYPLSELGHQLQLMRIGRDSVMDVLLSFERQDYALRYGQARLEDSRQVFAACARYPLAITICEFDPEGDLELALEASADCFAADESELLGRRLWSLAADLAAAPETALADYEVLPSEERWALVEGLHKDLAHLDAPPAFVQLFARQAALYPEATALLWDSDSGVQTLSYGQLARQAAALAAQLQRLGAGPESIVALALPRSAELIVALLGCAMTGAAFLPLDVEAPRTRLIDIIEDSGAIAVLYGEQSPPAAALLHRQSLAVPTLAPSALAAAAESGPQSWPEPPACHPEQLAYVLYTSGSSGRPKGVLMSHGSLSRRLAWLAKAWAIDSRDRAAQTTQLVFDPALIELLLPLSQGASIALPPPGRLHPERLADFILRHGVTFCALVPTTLAGFLAGLQGLHKGSGRRAEDGPAARRRDALKLRVVCSGGEVLPAELANRFLADTGAQLYNVYGPTEAAIFATAWPCVPTPGEQTLPVGRPVDDTRLYVLDERLRPQPFGVPGDIYIAGSTLARGYLGRPELDRQAFVPDPFQPGQRMYRSGDRGWLDCQGQLHFSGRADRQIKLRGYRIELGDVEAACLGVPGVRQAVVARIEPDGQARLHAWLAVRPELEAAHIQAALRDRLPDYMLPSSLSLLDALPQTSNGKIDMRALPAPSSGAPSEGRLEPANDLERELLKLWDEALSHRSERRAIRMQDNFFDLGGDSLAALSILAAMEPRVGRALPLQTISEHPTIASLAAALARPLALPGVLQRLSSGRRATPLYLAASGHGDVLRFKTLARALDGILDVQMLQPPHGESPAGIGDLAGLYADCIAAQDLAPGWVAGFSVGGVTALETACALQARGLPLRGLILLDTIYPEAVLGGSSSWRTLGWLVRKLHIQELSMNGRRLGAMFSDPGLIAQVMALRGYKSRGFDGPCLLVKSSGLAPWDRLLFKPWRRLMSGPFEEQVVSGLHGSIFEAAHVAALAQCLGGFVQRPPAPMATLPLQALRA</sequence>